<dbReference type="InterPro" id="IPR043128">
    <property type="entry name" value="Rev_trsase/Diguanyl_cyclase"/>
</dbReference>
<dbReference type="OrthoDB" id="9814202at2"/>
<dbReference type="Gene3D" id="3.30.70.270">
    <property type="match status" value="1"/>
</dbReference>
<feature type="transmembrane region" description="Helical" evidence="1">
    <location>
        <begin position="121"/>
        <end position="154"/>
    </location>
</feature>
<dbReference type="InterPro" id="IPR000700">
    <property type="entry name" value="PAS-assoc_C"/>
</dbReference>
<protein>
    <submittedName>
        <fullName evidence="6">Phytochrome-like protein cph2</fullName>
    </submittedName>
</protein>
<dbReference type="SMART" id="SM00052">
    <property type="entry name" value="EAL"/>
    <property type="match status" value="1"/>
</dbReference>
<evidence type="ECO:0000259" key="4">
    <source>
        <dbReference type="PROSITE" id="PS50883"/>
    </source>
</evidence>
<organism evidence="6 7">
    <name type="scientific">Sphingomonas dokdonensis</name>
    <dbReference type="NCBI Taxonomy" id="344880"/>
    <lineage>
        <taxon>Bacteria</taxon>
        <taxon>Pseudomonadati</taxon>
        <taxon>Pseudomonadota</taxon>
        <taxon>Alphaproteobacteria</taxon>
        <taxon>Sphingomonadales</taxon>
        <taxon>Sphingomonadaceae</taxon>
        <taxon>Sphingomonas</taxon>
    </lineage>
</organism>
<dbReference type="PROSITE" id="PS50112">
    <property type="entry name" value="PAS"/>
    <property type="match status" value="1"/>
</dbReference>
<keyword evidence="7" id="KW-1185">Reference proteome</keyword>
<dbReference type="CDD" id="cd00130">
    <property type="entry name" value="PAS"/>
    <property type="match status" value="1"/>
</dbReference>
<dbReference type="Proteomes" id="UP000197290">
    <property type="component" value="Unassembled WGS sequence"/>
</dbReference>
<dbReference type="SUPFAM" id="SSF55073">
    <property type="entry name" value="Nucleotide cyclase"/>
    <property type="match status" value="1"/>
</dbReference>
<dbReference type="NCBIfam" id="TIGR00254">
    <property type="entry name" value="GGDEF"/>
    <property type="match status" value="1"/>
</dbReference>
<evidence type="ECO:0000259" key="3">
    <source>
        <dbReference type="PROSITE" id="PS50113"/>
    </source>
</evidence>
<dbReference type="InterPro" id="IPR001633">
    <property type="entry name" value="EAL_dom"/>
</dbReference>
<dbReference type="InterPro" id="IPR029787">
    <property type="entry name" value="Nucleotide_cyclase"/>
</dbReference>
<dbReference type="SMART" id="SM00267">
    <property type="entry name" value="GGDEF"/>
    <property type="match status" value="1"/>
</dbReference>
<dbReference type="PANTHER" id="PTHR44757:SF2">
    <property type="entry name" value="BIOFILM ARCHITECTURE MAINTENANCE PROTEIN MBAA"/>
    <property type="match status" value="1"/>
</dbReference>
<feature type="domain" description="PAC" evidence="3">
    <location>
        <begin position="289"/>
        <end position="341"/>
    </location>
</feature>
<dbReference type="CDD" id="cd01948">
    <property type="entry name" value="EAL"/>
    <property type="match status" value="1"/>
</dbReference>
<evidence type="ECO:0000313" key="6">
    <source>
        <dbReference type="EMBL" id="OWK28102.1"/>
    </source>
</evidence>
<keyword evidence="1" id="KW-1133">Transmembrane helix</keyword>
<keyword evidence="1" id="KW-0472">Membrane</keyword>
<dbReference type="SMART" id="SM00091">
    <property type="entry name" value="PAS"/>
    <property type="match status" value="1"/>
</dbReference>
<dbReference type="CDD" id="cd01949">
    <property type="entry name" value="GGDEF"/>
    <property type="match status" value="1"/>
</dbReference>
<feature type="transmembrane region" description="Helical" evidence="1">
    <location>
        <begin position="166"/>
        <end position="186"/>
    </location>
</feature>
<proteinExistence type="predicted"/>
<dbReference type="PROSITE" id="PS50113">
    <property type="entry name" value="PAC"/>
    <property type="match status" value="1"/>
</dbReference>
<dbReference type="InterPro" id="IPR000014">
    <property type="entry name" value="PAS"/>
</dbReference>
<evidence type="ECO:0000313" key="7">
    <source>
        <dbReference type="Proteomes" id="UP000197290"/>
    </source>
</evidence>
<dbReference type="Gene3D" id="3.30.450.20">
    <property type="entry name" value="PAS domain"/>
    <property type="match status" value="1"/>
</dbReference>
<dbReference type="PROSITE" id="PS50883">
    <property type="entry name" value="EAL"/>
    <property type="match status" value="1"/>
</dbReference>
<evidence type="ECO:0000259" key="5">
    <source>
        <dbReference type="PROSITE" id="PS50887"/>
    </source>
</evidence>
<feature type="transmembrane region" description="Helical" evidence="1">
    <location>
        <begin position="53"/>
        <end position="72"/>
    </location>
</feature>
<comment type="caution">
    <text evidence="6">The sequence shown here is derived from an EMBL/GenBank/DDBJ whole genome shotgun (WGS) entry which is preliminary data.</text>
</comment>
<name>A0A245ZED5_9SPHN</name>
<feature type="transmembrane region" description="Helical" evidence="1">
    <location>
        <begin position="93"/>
        <end position="115"/>
    </location>
</feature>
<feature type="domain" description="GGDEF" evidence="5">
    <location>
        <begin position="373"/>
        <end position="506"/>
    </location>
</feature>
<dbReference type="Pfam" id="PF00990">
    <property type="entry name" value="GGDEF"/>
    <property type="match status" value="1"/>
</dbReference>
<dbReference type="PANTHER" id="PTHR44757">
    <property type="entry name" value="DIGUANYLATE CYCLASE DGCP"/>
    <property type="match status" value="1"/>
</dbReference>
<dbReference type="Pfam" id="PF08447">
    <property type="entry name" value="PAS_3"/>
    <property type="match status" value="1"/>
</dbReference>
<dbReference type="RefSeq" id="WP_088368251.1">
    <property type="nucleotide sequence ID" value="NZ_NBBI01000007.1"/>
</dbReference>
<dbReference type="SUPFAM" id="SSF141868">
    <property type="entry name" value="EAL domain-like"/>
    <property type="match status" value="1"/>
</dbReference>
<dbReference type="Pfam" id="PF00563">
    <property type="entry name" value="EAL"/>
    <property type="match status" value="1"/>
</dbReference>
<dbReference type="InterPro" id="IPR000160">
    <property type="entry name" value="GGDEF_dom"/>
</dbReference>
<dbReference type="InterPro" id="IPR013655">
    <property type="entry name" value="PAS_fold_3"/>
</dbReference>
<dbReference type="AlphaFoldDB" id="A0A245ZED5"/>
<dbReference type="InterPro" id="IPR035965">
    <property type="entry name" value="PAS-like_dom_sf"/>
</dbReference>
<feature type="domain" description="EAL" evidence="4">
    <location>
        <begin position="515"/>
        <end position="771"/>
    </location>
</feature>
<dbReference type="PROSITE" id="PS50887">
    <property type="entry name" value="GGDEF"/>
    <property type="match status" value="1"/>
</dbReference>
<keyword evidence="1" id="KW-0812">Transmembrane</keyword>
<feature type="domain" description="PAS" evidence="2">
    <location>
        <begin position="213"/>
        <end position="274"/>
    </location>
</feature>
<dbReference type="Gene3D" id="3.20.20.450">
    <property type="entry name" value="EAL domain"/>
    <property type="match status" value="1"/>
</dbReference>
<accession>A0A245ZED5</accession>
<dbReference type="SUPFAM" id="SSF55785">
    <property type="entry name" value="PYP-like sensor domain (PAS domain)"/>
    <property type="match status" value="1"/>
</dbReference>
<dbReference type="InterPro" id="IPR052155">
    <property type="entry name" value="Biofilm_reg_signaling"/>
</dbReference>
<feature type="transmembrane region" description="Helical" evidence="1">
    <location>
        <begin position="28"/>
        <end position="47"/>
    </location>
</feature>
<evidence type="ECO:0000259" key="2">
    <source>
        <dbReference type="PROSITE" id="PS50112"/>
    </source>
</evidence>
<reference evidence="6 7" key="1">
    <citation type="submission" date="2017-03" db="EMBL/GenBank/DDBJ databases">
        <title>Genome sequence of Sphingomonas dokdonensis DSM 21029.</title>
        <authorList>
            <person name="Poehlein A."/>
            <person name="Wuebbeler J.H."/>
            <person name="Steinbuechel A."/>
            <person name="Daniel R."/>
        </authorList>
    </citation>
    <scope>NUCLEOTIDE SEQUENCE [LARGE SCALE GENOMIC DNA]</scope>
    <source>
        <strain evidence="6 7">DSM 21029</strain>
    </source>
</reference>
<gene>
    <name evidence="6" type="primary">cph2_6</name>
    <name evidence="6" type="ORF">SPDO_29350</name>
</gene>
<dbReference type="InterPro" id="IPR035919">
    <property type="entry name" value="EAL_sf"/>
</dbReference>
<dbReference type="EMBL" id="NBBI01000007">
    <property type="protein sequence ID" value="OWK28102.1"/>
    <property type="molecule type" value="Genomic_DNA"/>
</dbReference>
<sequence length="797" mass="86832">MFVRPFRQIADSSDALLRQQFVRLRTQVPLMYVMMLINASALALATHRDVPRFYSVAMPAALSVALVGRSILWLTRSAYDPQPARIRRFLKGAVVASVVLSTAFGIWGFVLLGVAPPERETAIALFVFVGAISCCYCLQALPAAGLAVLVFGAMPITARLLLSGDAYFTGIAITFIMVAVVVYRAMSSGHEAVASAMEARSEMTGLLAALRDSEERYRLAAQATSDVIWDVPLDGDRIGWNSAVGATLGYPEAEGGTSRQWWIERIHPDDLPRLGITPRNLKDPTFTTWSEEFRVLSGWGDYRTMYGRGFVVRGADGRATRLVGSLQDITAQKRYEDELRQAAHHDSLTGLPNRLLFTERLDAALGEARRTDGTVGLIVFDVDRFKTINDSMGHDAGDAVLCEVAKRLQRVAPVGATAARLAGDEFAIIIPSLTDSGMGTAQIADLLAQVSRPMTHAGRHIDVSLSAGFAAAFQDGNSPDEIHKSADLALYAAKREARGGLRAFRRDMRDAAEREMHMLADARAGLQADWIVPFYQPKICLRTGAVLGFEALLRWHHPQHGLRTPGSISAAFEDPATSVQLTDRMLERTVTDMARWADRGLAFGRIAVNGSPEDFRRGDMADRILERLARAGLPPTMLELEITETVFVGQLAEQVSVALKALSDAGITIALDDFGTGYASLTHLKQFPVDALKIDRSFVSRLSLVDSDDSAIVGAVIELARSLGIATVAEGVETATQAAHLIVKGCDSGQGYLFSRPMAAEKVAHFMRHWDPASVARMCNTADWGGVALQSYRDRFH</sequence>
<evidence type="ECO:0000256" key="1">
    <source>
        <dbReference type="SAM" id="Phobius"/>
    </source>
</evidence>
<dbReference type="NCBIfam" id="TIGR00229">
    <property type="entry name" value="sensory_box"/>
    <property type="match status" value="1"/>
</dbReference>